<comment type="catalytic activity">
    <reaction evidence="8">
        <text>L-seryl-[protein] + ATP = O-phospho-L-seryl-[protein] + ADP + H(+)</text>
        <dbReference type="Rhea" id="RHEA:17989"/>
        <dbReference type="Rhea" id="RHEA-COMP:9863"/>
        <dbReference type="Rhea" id="RHEA-COMP:11604"/>
        <dbReference type="ChEBI" id="CHEBI:15378"/>
        <dbReference type="ChEBI" id="CHEBI:29999"/>
        <dbReference type="ChEBI" id="CHEBI:30616"/>
        <dbReference type="ChEBI" id="CHEBI:83421"/>
        <dbReference type="ChEBI" id="CHEBI:456216"/>
        <dbReference type="EC" id="2.7.11.1"/>
    </reaction>
</comment>
<dbReference type="GO" id="GO:0004674">
    <property type="term" value="F:protein serine/threonine kinase activity"/>
    <property type="evidence" value="ECO:0007669"/>
    <property type="project" value="UniProtKB-KW"/>
</dbReference>
<accession>V7PQY8</accession>
<dbReference type="GO" id="GO:0005524">
    <property type="term" value="F:ATP binding"/>
    <property type="evidence" value="ECO:0007669"/>
    <property type="project" value="UniProtKB-KW"/>
</dbReference>
<dbReference type="FunFam" id="1.10.510.10:FF:000748">
    <property type="entry name" value="NAK protein kinase"/>
    <property type="match status" value="1"/>
</dbReference>
<evidence type="ECO:0000256" key="5">
    <source>
        <dbReference type="ARBA" id="ARBA00022777"/>
    </source>
</evidence>
<dbReference type="EC" id="2.7.11.1" evidence="1"/>
<evidence type="ECO:0000256" key="3">
    <source>
        <dbReference type="ARBA" id="ARBA00022679"/>
    </source>
</evidence>
<dbReference type="InterPro" id="IPR008271">
    <property type="entry name" value="Ser/Thr_kinase_AS"/>
</dbReference>
<organism evidence="10 11">
    <name type="scientific">Plasmodium yoelii 17X</name>
    <dbReference type="NCBI Taxonomy" id="1323249"/>
    <lineage>
        <taxon>Eukaryota</taxon>
        <taxon>Sar</taxon>
        <taxon>Alveolata</taxon>
        <taxon>Apicomplexa</taxon>
        <taxon>Aconoidasida</taxon>
        <taxon>Haemosporida</taxon>
        <taxon>Plasmodiidae</taxon>
        <taxon>Plasmodium</taxon>
        <taxon>Plasmodium (Vinckeia)</taxon>
    </lineage>
</organism>
<sequence length="743" mass="85540">MLKLKSICTTLIGGKIYEINGKTIKEDKLISEGAYSFVYLANDLNTNKTYTIKKTICQNKEKLEMAKKEINILKSLPPHKNIVQYYGSTIINENNYKIVIMLMEYCERGNLLNIFEKNKDKIKEFHIIKILKDIISGLNFLHTQEIPIIHRDIKLENILCDKNNVYKICDFCSHTVSKSFFPNDLKKNELNLLKYEIERDTTIYYRPPELIDLYSNGEISTKVDIWMVGCILYLLLFGFHPFQGSISTNINRTDDENVDINTSNNSFLSILNGSFVIPHVTKYSKRIISILLMTLDKNPQIRISSSTLLLILENYGDLKSWFMHIPLDIKKLVNKIFEKINELNINNKNDELIEVSSDKTINIKIKSQRYKQNSNTNSYNGITSASNTTGGFFKYLTPVLFKKKTSDVILLENKKNNTNKIESNTKQPEEKVEEKNNIPTTIVDNSNLDKNKNEKDNVKLLSIESITKDDSIMIDTNINNSPKENTNLVKDQAFIKNVDNIKDADKDINLFDLNETINTNINDNSKNGENTTINSDGELNYDNFNFAFNYDNLIDEKNVDLFEIGYNGSLGCLHKNNMSMGFFDSSFSLDKENNNIVNKHSHNFNEQILKESLFNSDYSSLNNVSDYFEKNSNYNNNGFNNNGFNNNGFNNNGFNNNGFNNNGFNNNGFNNNGFNNMGYFDNNKNDSPNSFHFDISNKKTEIKYSYDTNDFVSENPKNKNFIASDKNDKFSELLDEFQKISIK</sequence>
<comment type="catalytic activity">
    <reaction evidence="7">
        <text>L-threonyl-[protein] + ATP = O-phospho-L-threonyl-[protein] + ADP + H(+)</text>
        <dbReference type="Rhea" id="RHEA:46608"/>
        <dbReference type="Rhea" id="RHEA-COMP:11060"/>
        <dbReference type="Rhea" id="RHEA-COMP:11605"/>
        <dbReference type="ChEBI" id="CHEBI:15378"/>
        <dbReference type="ChEBI" id="CHEBI:30013"/>
        <dbReference type="ChEBI" id="CHEBI:30616"/>
        <dbReference type="ChEBI" id="CHEBI:61977"/>
        <dbReference type="ChEBI" id="CHEBI:456216"/>
        <dbReference type="EC" id="2.7.11.1"/>
    </reaction>
</comment>
<name>V7PQY8_PLAYE</name>
<dbReference type="Gene3D" id="1.10.510.10">
    <property type="entry name" value="Transferase(Phosphotransferase) domain 1"/>
    <property type="match status" value="1"/>
</dbReference>
<gene>
    <name evidence="10" type="ORF">YYC_01776</name>
</gene>
<dbReference type="PROSITE" id="PS00108">
    <property type="entry name" value="PROTEIN_KINASE_ST"/>
    <property type="match status" value="1"/>
</dbReference>
<keyword evidence="5 10" id="KW-0418">Kinase</keyword>
<evidence type="ECO:0000259" key="9">
    <source>
        <dbReference type="PROSITE" id="PS50011"/>
    </source>
</evidence>
<dbReference type="SUPFAM" id="SSF56112">
    <property type="entry name" value="Protein kinase-like (PK-like)"/>
    <property type="match status" value="1"/>
</dbReference>
<reference evidence="10 11" key="1">
    <citation type="submission" date="2013-11" db="EMBL/GenBank/DDBJ databases">
        <title>The Genome Sequence of Plasmodium yoelii 17X.</title>
        <authorList>
            <consortium name="The Broad Institute Genomics Platform"/>
            <consortium name="The Broad Institute Genome Sequencing Center for Infectious Disease"/>
            <person name="Neafsey D."/>
            <person name="Adams J."/>
            <person name="Walker B."/>
            <person name="Young S.K."/>
            <person name="Zeng Q."/>
            <person name="Gargeya S."/>
            <person name="Fitzgerald M."/>
            <person name="Haas B."/>
            <person name="Abouelleil A."/>
            <person name="Alvarado L."/>
            <person name="Chapman S.B."/>
            <person name="Gainer-Dewar J."/>
            <person name="Goldberg J."/>
            <person name="Griggs A."/>
            <person name="Gujja S."/>
            <person name="Hansen M."/>
            <person name="Howarth C."/>
            <person name="Imamovic A."/>
            <person name="Ireland A."/>
            <person name="Larimer J."/>
            <person name="McCowan C."/>
            <person name="Murphy C."/>
            <person name="Pearson M."/>
            <person name="Poon T.W."/>
            <person name="Priest M."/>
            <person name="Roberts A."/>
            <person name="Saif S."/>
            <person name="Shea T."/>
            <person name="Sykes S."/>
            <person name="Wortman J."/>
            <person name="Nusbaum C."/>
            <person name="Birren B."/>
        </authorList>
    </citation>
    <scope>NUCLEOTIDE SEQUENCE [LARGE SCALE GENOMIC DNA]</scope>
    <source>
        <strain evidence="10 11">17X</strain>
    </source>
</reference>
<evidence type="ECO:0000256" key="4">
    <source>
        <dbReference type="ARBA" id="ARBA00022741"/>
    </source>
</evidence>
<dbReference type="InterPro" id="IPR011009">
    <property type="entry name" value="Kinase-like_dom_sf"/>
</dbReference>
<dbReference type="SMART" id="SM00220">
    <property type="entry name" value="S_TKc"/>
    <property type="match status" value="1"/>
</dbReference>
<dbReference type="Pfam" id="PF00069">
    <property type="entry name" value="Pkinase"/>
    <property type="match status" value="1"/>
</dbReference>
<evidence type="ECO:0000256" key="8">
    <source>
        <dbReference type="ARBA" id="ARBA00048679"/>
    </source>
</evidence>
<dbReference type="PROSITE" id="PS50011">
    <property type="entry name" value="PROTEIN_KINASE_DOM"/>
    <property type="match status" value="1"/>
</dbReference>
<keyword evidence="6" id="KW-0067">ATP-binding</keyword>
<evidence type="ECO:0000256" key="1">
    <source>
        <dbReference type="ARBA" id="ARBA00012513"/>
    </source>
</evidence>
<dbReference type="Proteomes" id="UP000018538">
    <property type="component" value="Unassembled WGS sequence"/>
</dbReference>
<protein>
    <recommendedName>
        <fullName evidence="1">non-specific serine/threonine protein kinase</fullName>
        <ecNumber evidence="1">2.7.11.1</ecNumber>
    </recommendedName>
</protein>
<evidence type="ECO:0000256" key="6">
    <source>
        <dbReference type="ARBA" id="ARBA00022840"/>
    </source>
</evidence>
<keyword evidence="11" id="KW-1185">Reference proteome</keyword>
<evidence type="ECO:0000313" key="10">
    <source>
        <dbReference type="EMBL" id="ETB62031.1"/>
    </source>
</evidence>
<dbReference type="GO" id="GO:0005737">
    <property type="term" value="C:cytoplasm"/>
    <property type="evidence" value="ECO:0007669"/>
    <property type="project" value="TreeGrafter"/>
</dbReference>
<keyword evidence="2" id="KW-0723">Serine/threonine-protein kinase</keyword>
<dbReference type="PANTHER" id="PTHR22967:SF57">
    <property type="entry name" value="AUXILIN, ISOFORM A-RELATED"/>
    <property type="match status" value="1"/>
</dbReference>
<dbReference type="AlphaFoldDB" id="V7PQY8"/>
<keyword evidence="4" id="KW-0547">Nucleotide-binding</keyword>
<evidence type="ECO:0000256" key="2">
    <source>
        <dbReference type="ARBA" id="ARBA00022527"/>
    </source>
</evidence>
<dbReference type="OrthoDB" id="248923at2759"/>
<keyword evidence="3" id="KW-0808">Transferase</keyword>
<proteinExistence type="predicted"/>
<dbReference type="InterPro" id="IPR000719">
    <property type="entry name" value="Prot_kinase_dom"/>
</dbReference>
<feature type="domain" description="Protein kinase" evidence="9">
    <location>
        <begin position="24"/>
        <end position="322"/>
    </location>
</feature>
<dbReference type="EMBL" id="KI635736">
    <property type="protein sequence ID" value="ETB62031.1"/>
    <property type="molecule type" value="Genomic_DNA"/>
</dbReference>
<dbReference type="PANTHER" id="PTHR22967">
    <property type="entry name" value="SERINE/THREONINE PROTEIN KINASE"/>
    <property type="match status" value="1"/>
</dbReference>
<evidence type="ECO:0000313" key="11">
    <source>
        <dbReference type="Proteomes" id="UP000018538"/>
    </source>
</evidence>
<evidence type="ECO:0000256" key="7">
    <source>
        <dbReference type="ARBA" id="ARBA00047899"/>
    </source>
</evidence>